<dbReference type="NCBIfam" id="NF001902">
    <property type="entry name" value="PRK00654.2-1"/>
    <property type="match status" value="1"/>
</dbReference>
<keyword evidence="5 8" id="KW-0808">Transferase</keyword>
<keyword evidence="4 8" id="KW-0328">Glycosyltransferase</keyword>
<dbReference type="SUPFAM" id="SSF53756">
    <property type="entry name" value="UDP-Glycosyltransferase/glycogen phosphorylase"/>
    <property type="match status" value="1"/>
</dbReference>
<dbReference type="InterPro" id="IPR001296">
    <property type="entry name" value="Glyco_trans_1"/>
</dbReference>
<proteinExistence type="inferred from homology"/>
<sequence>MFIVMVATECAPVAKVGGLADVVFGLSRELEVRGNSVEIILPKYDCMRYDHIYGLQEAFHDLWVPFYDQWIHCSVFFGFVHGRKCFFIEPHSNNNFFNRGIYYGNPDDPERFAFFCRAALEFMLKSNKQPDIIHCHDWQTGLVPVLLFDIYKYLGMSHPRVCYTLHNLKHQGVTGGHILRAAGLNRTDYYFNQDRLQDNFNPSAINLMKGGIVYSNFVTTVSPGYAWEIQNTDLGYGLNHTLHVHGQKFGGILNGIDYDVWNPEIDCYIPYNYGIDRLDVKYGNKEALRHRLLLRQDFKPLISYIGRLDHQKGVDLIKHAIFYALDNGCQFVLLGSSPDPGINDSFRHLKHHLNNNPDCHLEIGYNEELSHLIYAGADMIVIPSLFEPCGLTQMIAMKYGTVPIVRATGGLKDTVFDADYSDKPYNERNGYVFNDANREGLESAMHRAIGMWHAYPQYFRELMVNGMRYDYSWNHPGQHYMNIYEYIREK</sequence>
<evidence type="ECO:0000256" key="3">
    <source>
        <dbReference type="ARBA" id="ARBA00012588"/>
    </source>
</evidence>
<feature type="domain" description="Starch synthase catalytic" evidence="7">
    <location>
        <begin position="3"/>
        <end position="243"/>
    </location>
</feature>
<dbReference type="GO" id="GO:0004373">
    <property type="term" value="F:alpha-1,4-glucan glucosyltransferase (UDP-glucose donor) activity"/>
    <property type="evidence" value="ECO:0007669"/>
    <property type="project" value="InterPro"/>
</dbReference>
<gene>
    <name evidence="8" type="ORF">MNBD_NITROSPIRAE02-801</name>
</gene>
<reference evidence="8" key="1">
    <citation type="submission" date="2018-06" db="EMBL/GenBank/DDBJ databases">
        <authorList>
            <person name="Zhirakovskaya E."/>
        </authorList>
    </citation>
    <scope>NUCLEOTIDE SEQUENCE</scope>
</reference>
<organism evidence="8">
    <name type="scientific">hydrothermal vent metagenome</name>
    <dbReference type="NCBI Taxonomy" id="652676"/>
    <lineage>
        <taxon>unclassified sequences</taxon>
        <taxon>metagenomes</taxon>
        <taxon>ecological metagenomes</taxon>
    </lineage>
</organism>
<evidence type="ECO:0000256" key="2">
    <source>
        <dbReference type="ARBA" id="ARBA00010281"/>
    </source>
</evidence>
<dbReference type="Pfam" id="PF00534">
    <property type="entry name" value="Glycos_transf_1"/>
    <property type="match status" value="1"/>
</dbReference>
<protein>
    <recommendedName>
        <fullName evidence="3">starch synthase</fullName>
        <ecNumber evidence="3">2.4.1.21</ecNumber>
    </recommendedName>
</protein>
<evidence type="ECO:0000313" key="8">
    <source>
        <dbReference type="EMBL" id="VAX28691.1"/>
    </source>
</evidence>
<evidence type="ECO:0000259" key="6">
    <source>
        <dbReference type="Pfam" id="PF00534"/>
    </source>
</evidence>
<dbReference type="NCBIfam" id="NF001905">
    <property type="entry name" value="PRK00654.2-4"/>
    <property type="match status" value="1"/>
</dbReference>
<dbReference type="PANTHER" id="PTHR46083">
    <property type="match status" value="1"/>
</dbReference>
<accession>A0A3B1CQD8</accession>
<comment type="catalytic activity">
    <reaction evidence="1">
        <text>[(1-&gt;4)-alpha-D-glucosyl](n) + ADP-alpha-D-glucose = [(1-&gt;4)-alpha-D-glucosyl](n+1) + ADP + H(+)</text>
        <dbReference type="Rhea" id="RHEA:18189"/>
        <dbReference type="Rhea" id="RHEA-COMP:9584"/>
        <dbReference type="Rhea" id="RHEA-COMP:9587"/>
        <dbReference type="ChEBI" id="CHEBI:15378"/>
        <dbReference type="ChEBI" id="CHEBI:15444"/>
        <dbReference type="ChEBI" id="CHEBI:57498"/>
        <dbReference type="ChEBI" id="CHEBI:456216"/>
        <dbReference type="EC" id="2.4.1.21"/>
    </reaction>
</comment>
<dbReference type="Gene3D" id="3.40.50.2000">
    <property type="entry name" value="Glycogen Phosphorylase B"/>
    <property type="match status" value="2"/>
</dbReference>
<dbReference type="CDD" id="cd03791">
    <property type="entry name" value="GT5_Glycogen_synthase_DULL1-like"/>
    <property type="match status" value="1"/>
</dbReference>
<name>A0A3B1CQD8_9ZZZZ</name>
<dbReference type="InterPro" id="IPR013534">
    <property type="entry name" value="Starch_synth_cat_dom"/>
</dbReference>
<dbReference type="EMBL" id="UOGH01000094">
    <property type="protein sequence ID" value="VAX28691.1"/>
    <property type="molecule type" value="Genomic_DNA"/>
</dbReference>
<dbReference type="PANTHER" id="PTHR46083:SF1">
    <property type="entry name" value="GLYCOGEN SYNTHASE 2-RELATED"/>
    <property type="match status" value="1"/>
</dbReference>
<evidence type="ECO:0000259" key="7">
    <source>
        <dbReference type="Pfam" id="PF08323"/>
    </source>
</evidence>
<dbReference type="EC" id="2.4.1.21" evidence="3"/>
<dbReference type="AlphaFoldDB" id="A0A3B1CQD8"/>
<feature type="domain" description="Glycosyl transferase family 1" evidence="6">
    <location>
        <begin position="297"/>
        <end position="448"/>
    </location>
</feature>
<evidence type="ECO:0000256" key="5">
    <source>
        <dbReference type="ARBA" id="ARBA00022679"/>
    </source>
</evidence>
<dbReference type="Pfam" id="PF08323">
    <property type="entry name" value="Glyco_transf_5"/>
    <property type="match status" value="1"/>
</dbReference>
<comment type="similarity">
    <text evidence="2">Belongs to the glycosyltransferase 1 family. Bacterial/plant glycogen synthase subfamily.</text>
</comment>
<evidence type="ECO:0000256" key="4">
    <source>
        <dbReference type="ARBA" id="ARBA00022676"/>
    </source>
</evidence>
<dbReference type="InterPro" id="IPR011835">
    <property type="entry name" value="GS/SS"/>
</dbReference>
<dbReference type="GO" id="GO:0009011">
    <property type="term" value="F:alpha-1,4-glucan glucosyltransferase (ADP-glucose donor) activity"/>
    <property type="evidence" value="ECO:0007669"/>
    <property type="project" value="UniProtKB-EC"/>
</dbReference>
<dbReference type="NCBIfam" id="TIGR02095">
    <property type="entry name" value="glgA"/>
    <property type="match status" value="1"/>
</dbReference>
<evidence type="ECO:0000256" key="1">
    <source>
        <dbReference type="ARBA" id="ARBA00001478"/>
    </source>
</evidence>
<dbReference type="HAMAP" id="MF_00484">
    <property type="entry name" value="Glycogen_synth"/>
    <property type="match status" value="1"/>
</dbReference>